<sequence>MPLLPFVVLRYLWQLSSSLESGPQYVAENSPAHFASYLCEESDIGSLIVPIMQRPVPHCLVMDFVIAGVKSQCDELRCPKRNALLVWELWSLFHGIFQ</sequence>
<keyword evidence="3" id="KW-1185">Reference proteome</keyword>
<evidence type="ECO:0000256" key="1">
    <source>
        <dbReference type="SAM" id="SignalP"/>
    </source>
</evidence>
<keyword evidence="1" id="KW-0732">Signal</keyword>
<reference evidence="2" key="1">
    <citation type="submission" date="2020-05" db="EMBL/GenBank/DDBJ databases">
        <title>WGS assembly of Corymbia citriodora subspecies variegata.</title>
        <authorList>
            <person name="Barry K."/>
            <person name="Hundley H."/>
            <person name="Shu S."/>
            <person name="Jenkins J."/>
            <person name="Grimwood J."/>
            <person name="Baten A."/>
        </authorList>
    </citation>
    <scope>NUCLEOTIDE SEQUENCE</scope>
    <source>
        <strain evidence="2">CV2-018</strain>
    </source>
</reference>
<dbReference type="Gramene" id="rna-gnl|WGS:JABURB|Cocit.L3390.1">
    <property type="protein sequence ID" value="cds-KAF7847072.1"/>
    <property type="gene ID" value="gene-BT93_L3390"/>
</dbReference>
<feature type="signal peptide" evidence="1">
    <location>
        <begin position="1"/>
        <end position="18"/>
    </location>
</feature>
<accession>A0A8T0CJU8</accession>
<gene>
    <name evidence="2" type="ORF">BT93_L3390</name>
</gene>
<protein>
    <recommendedName>
        <fullName evidence="4">Secreted protein</fullName>
    </recommendedName>
</protein>
<organism evidence="2 3">
    <name type="scientific">Corymbia citriodora subsp. variegata</name>
    <dbReference type="NCBI Taxonomy" id="360336"/>
    <lineage>
        <taxon>Eukaryota</taxon>
        <taxon>Viridiplantae</taxon>
        <taxon>Streptophyta</taxon>
        <taxon>Embryophyta</taxon>
        <taxon>Tracheophyta</taxon>
        <taxon>Spermatophyta</taxon>
        <taxon>Magnoliopsida</taxon>
        <taxon>eudicotyledons</taxon>
        <taxon>Gunneridae</taxon>
        <taxon>Pentapetalae</taxon>
        <taxon>rosids</taxon>
        <taxon>malvids</taxon>
        <taxon>Myrtales</taxon>
        <taxon>Myrtaceae</taxon>
        <taxon>Myrtoideae</taxon>
        <taxon>Eucalypteae</taxon>
        <taxon>Corymbia</taxon>
    </lineage>
</organism>
<evidence type="ECO:0000313" key="3">
    <source>
        <dbReference type="Proteomes" id="UP000806378"/>
    </source>
</evidence>
<dbReference type="Proteomes" id="UP000806378">
    <property type="component" value="Unassembled WGS sequence"/>
</dbReference>
<comment type="caution">
    <text evidence="2">The sequence shown here is derived from an EMBL/GenBank/DDBJ whole genome shotgun (WGS) entry which is preliminary data.</text>
</comment>
<proteinExistence type="predicted"/>
<feature type="chain" id="PRO_5035929128" description="Secreted protein" evidence="1">
    <location>
        <begin position="19"/>
        <end position="98"/>
    </location>
</feature>
<dbReference type="AlphaFoldDB" id="A0A8T0CJU8"/>
<name>A0A8T0CJU8_CORYI</name>
<dbReference type="EMBL" id="MU091318">
    <property type="protein sequence ID" value="KAF7847072.1"/>
    <property type="molecule type" value="Genomic_DNA"/>
</dbReference>
<evidence type="ECO:0000313" key="2">
    <source>
        <dbReference type="EMBL" id="KAF7847072.1"/>
    </source>
</evidence>
<evidence type="ECO:0008006" key="4">
    <source>
        <dbReference type="Google" id="ProtNLM"/>
    </source>
</evidence>